<reference evidence="3 5" key="2">
    <citation type="submission" date="2024-06" db="EMBL/GenBank/DDBJ databases">
        <authorList>
            <person name="Bataeva Y.V."/>
            <person name="Grigorian L.N."/>
            <person name="Solomentsev V.I."/>
        </authorList>
    </citation>
    <scope>NUCLEOTIDE SEQUENCE [LARGE SCALE GENOMIC DNA]</scope>
    <source>
        <strain evidence="3">SCPM-O-B-12605</strain>
        <strain evidence="5">SCPM-O-B-12605 (RCAM04882)</strain>
    </source>
</reference>
<proteinExistence type="predicted"/>
<dbReference type="RefSeq" id="WP_330157497.1">
    <property type="nucleotide sequence ID" value="NZ_BAAAJA010000034.1"/>
</dbReference>
<protein>
    <submittedName>
        <fullName evidence="2">Uncharacterized protein</fullName>
    </submittedName>
</protein>
<organism evidence="2 4">
    <name type="scientific">Nocardiopsis tropica</name>
    <dbReference type="NCBI Taxonomy" id="109330"/>
    <lineage>
        <taxon>Bacteria</taxon>
        <taxon>Bacillati</taxon>
        <taxon>Actinomycetota</taxon>
        <taxon>Actinomycetes</taxon>
        <taxon>Streptosporangiales</taxon>
        <taxon>Nocardiopsidaceae</taxon>
        <taxon>Nocardiopsis</taxon>
    </lineage>
</organism>
<evidence type="ECO:0000313" key="4">
    <source>
        <dbReference type="Proteomes" id="UP001348641"/>
    </source>
</evidence>
<evidence type="ECO:0000256" key="1">
    <source>
        <dbReference type="SAM" id="MobiDB-lite"/>
    </source>
</evidence>
<dbReference type="Proteomes" id="UP001432401">
    <property type="component" value="Unassembled WGS sequence"/>
</dbReference>
<dbReference type="Proteomes" id="UP001348641">
    <property type="component" value="Unassembled WGS sequence"/>
</dbReference>
<dbReference type="EMBL" id="JBEQNB010000001">
    <property type="protein sequence ID" value="MES0832170.1"/>
    <property type="molecule type" value="Genomic_DNA"/>
</dbReference>
<feature type="region of interest" description="Disordered" evidence="1">
    <location>
        <begin position="1"/>
        <end position="25"/>
    </location>
</feature>
<evidence type="ECO:0000313" key="2">
    <source>
        <dbReference type="EMBL" id="MEE2050267.1"/>
    </source>
</evidence>
<accession>A0ABU7KLU5</accession>
<evidence type="ECO:0000313" key="3">
    <source>
        <dbReference type="EMBL" id="MES0832170.1"/>
    </source>
</evidence>
<dbReference type="EMBL" id="JAUUCC010000013">
    <property type="protein sequence ID" value="MEE2050267.1"/>
    <property type="molecule type" value="Genomic_DNA"/>
</dbReference>
<evidence type="ECO:0000313" key="5">
    <source>
        <dbReference type="Proteomes" id="UP001432401"/>
    </source>
</evidence>
<sequence length="46" mass="5158">MDGATRCEKTTSGSHDYIPDPADPRWPDIRTQTCRHCGDTLTHTRG</sequence>
<name>A0ABU7KLU5_9ACTN</name>
<reference evidence="2 4" key="1">
    <citation type="submission" date="2023-07" db="EMBL/GenBank/DDBJ databases">
        <authorList>
            <person name="Girao M."/>
            <person name="Carvalho M.F."/>
        </authorList>
    </citation>
    <scope>NUCLEOTIDE SEQUENCE [LARGE SCALE GENOMIC DNA]</scope>
    <source>
        <strain evidence="2 4">66/93</strain>
    </source>
</reference>
<gene>
    <name evidence="3" type="ORF">ABUK86_00120</name>
    <name evidence="2" type="ORF">Q8A49_07140</name>
</gene>
<keyword evidence="5" id="KW-1185">Reference proteome</keyword>
<comment type="caution">
    <text evidence="2">The sequence shown here is derived from an EMBL/GenBank/DDBJ whole genome shotgun (WGS) entry which is preliminary data.</text>
</comment>